<organism evidence="5 6">
    <name type="scientific">Clostridium thailandense</name>
    <dbReference type="NCBI Taxonomy" id="2794346"/>
    <lineage>
        <taxon>Bacteria</taxon>
        <taxon>Bacillati</taxon>
        <taxon>Bacillota</taxon>
        <taxon>Clostridia</taxon>
        <taxon>Eubacteriales</taxon>
        <taxon>Clostridiaceae</taxon>
        <taxon>Clostridium</taxon>
    </lineage>
</organism>
<proteinExistence type="inferred from homology"/>
<dbReference type="InterPro" id="IPR000620">
    <property type="entry name" value="EamA_dom"/>
</dbReference>
<feature type="region of interest" description="Disordered" evidence="2">
    <location>
        <begin position="284"/>
        <end position="306"/>
    </location>
</feature>
<keyword evidence="3" id="KW-0472">Membrane</keyword>
<evidence type="ECO:0000313" key="6">
    <source>
        <dbReference type="Proteomes" id="UP000694308"/>
    </source>
</evidence>
<dbReference type="GO" id="GO:0016020">
    <property type="term" value="C:membrane"/>
    <property type="evidence" value="ECO:0007669"/>
    <property type="project" value="InterPro"/>
</dbReference>
<feature type="domain" description="EamA" evidence="4">
    <location>
        <begin position="147"/>
        <end position="279"/>
    </location>
</feature>
<reference evidence="5" key="1">
    <citation type="submission" date="2020-12" db="EMBL/GenBank/DDBJ databases">
        <title>Clostridium thailandense sp. nov., a novel acetogenic bacterium isolated from peat land soil in Thailand.</title>
        <authorList>
            <person name="Chaikitkaew S."/>
            <person name="Birkeland N.K."/>
        </authorList>
    </citation>
    <scope>NUCLEOTIDE SEQUENCE</scope>
    <source>
        <strain evidence="5">PL3</strain>
    </source>
</reference>
<evidence type="ECO:0000313" key="5">
    <source>
        <dbReference type="EMBL" id="MBV7276097.1"/>
    </source>
</evidence>
<protein>
    <submittedName>
        <fullName evidence="5">EamA family transporter</fullName>
    </submittedName>
</protein>
<dbReference type="Pfam" id="PF00892">
    <property type="entry name" value="EamA"/>
    <property type="match status" value="2"/>
</dbReference>
<dbReference type="PANTHER" id="PTHR22911:SF102">
    <property type="entry name" value="MEMBRANE PROTEIN"/>
    <property type="match status" value="1"/>
</dbReference>
<feature type="domain" description="EamA" evidence="4">
    <location>
        <begin position="5"/>
        <end position="134"/>
    </location>
</feature>
<evidence type="ECO:0000259" key="4">
    <source>
        <dbReference type="Pfam" id="PF00892"/>
    </source>
</evidence>
<name>A0A949WXL7_9CLOT</name>
<evidence type="ECO:0000256" key="2">
    <source>
        <dbReference type="SAM" id="MobiDB-lite"/>
    </source>
</evidence>
<gene>
    <name evidence="5" type="ORF">I6U48_24730</name>
</gene>
<feature type="transmembrane region" description="Helical" evidence="3">
    <location>
        <begin position="62"/>
        <end position="83"/>
    </location>
</feature>
<keyword evidence="6" id="KW-1185">Reference proteome</keyword>
<feature type="compositionally biased region" description="Basic and acidic residues" evidence="2">
    <location>
        <begin position="295"/>
        <end position="306"/>
    </location>
</feature>
<dbReference type="AlphaFoldDB" id="A0A949WXL7"/>
<feature type="transmembrane region" description="Helical" evidence="3">
    <location>
        <begin position="208"/>
        <end position="227"/>
    </location>
</feature>
<feature type="transmembrane region" description="Helical" evidence="3">
    <location>
        <begin position="5"/>
        <end position="25"/>
    </location>
</feature>
<feature type="transmembrane region" description="Helical" evidence="3">
    <location>
        <begin position="178"/>
        <end position="196"/>
    </location>
</feature>
<keyword evidence="3" id="KW-1133">Transmembrane helix</keyword>
<accession>A0A949WXL7</accession>
<keyword evidence="3" id="KW-0812">Transmembrane</keyword>
<evidence type="ECO:0000256" key="1">
    <source>
        <dbReference type="ARBA" id="ARBA00007362"/>
    </source>
</evidence>
<feature type="transmembrane region" description="Helical" evidence="3">
    <location>
        <begin position="31"/>
        <end position="50"/>
    </location>
</feature>
<evidence type="ECO:0000256" key="3">
    <source>
        <dbReference type="SAM" id="Phobius"/>
    </source>
</evidence>
<feature type="transmembrane region" description="Helical" evidence="3">
    <location>
        <begin position="89"/>
        <end position="110"/>
    </location>
</feature>
<sequence length="306" mass="33221">MKEKLYFVLSMIIFGAVGVFAKYINLSSCKIALFLGLIGAIFLLVIFSFKKQKVSWDIAKKNATALLVASIALSGNWIFLFQAYKETTIANAALSYYFAPVLVIILSTLILKERLSLKKALCIGVALLGLFLILQNSTQEMTGNHFLGIGYGLIAASFYATLTLTNKFIKGLDGLTNTLLQLGLSVIMLFPFLLFTEGFSFSSLTGKTVMLMLLLGVLHGGIGFYLFFAGMKGLKAQSIAVLSYIDPLTSLLISALVVREVMTMQQLIGAALLLGSIWIGETAPSGAKKNTSQKLQEKGKNDVHSK</sequence>
<feature type="transmembrane region" description="Helical" evidence="3">
    <location>
        <begin position="239"/>
        <end position="258"/>
    </location>
</feature>
<dbReference type="EMBL" id="JAEEGC010000154">
    <property type="protein sequence ID" value="MBV7276097.1"/>
    <property type="molecule type" value="Genomic_DNA"/>
</dbReference>
<feature type="transmembrane region" description="Helical" evidence="3">
    <location>
        <begin position="146"/>
        <end position="166"/>
    </location>
</feature>
<comment type="caution">
    <text evidence="5">The sequence shown here is derived from an EMBL/GenBank/DDBJ whole genome shotgun (WGS) entry which is preliminary data.</text>
</comment>
<dbReference type="Proteomes" id="UP000694308">
    <property type="component" value="Unassembled WGS sequence"/>
</dbReference>
<dbReference type="RefSeq" id="WP_218323143.1">
    <property type="nucleotide sequence ID" value="NZ_JAEEGC010000154.1"/>
</dbReference>
<comment type="similarity">
    <text evidence="1">Belongs to the EamA transporter family.</text>
</comment>
<dbReference type="PANTHER" id="PTHR22911">
    <property type="entry name" value="ACYL-MALONYL CONDENSING ENZYME-RELATED"/>
    <property type="match status" value="1"/>
</dbReference>